<sequence>MEPRTRATSRSGTLSAPFRRAVRLHRTERGGRFGGAVAEGNLGAGIRARGRTGGVETMIPALLAWAQSGREALSAPLKCRLPPIRIGGAMKVV</sequence>
<reference evidence="1 2" key="1">
    <citation type="submission" date="2018-05" db="EMBL/GenBank/DDBJ databases">
        <title>Pararhodobacter marina sp. nov., isolated from deep-sea water of the Indian Ocean.</title>
        <authorList>
            <person name="Lai Q.Sr."/>
            <person name="Liu X."/>
            <person name="Shao Z."/>
        </authorList>
    </citation>
    <scope>NUCLEOTIDE SEQUENCE [LARGE SCALE GENOMIC DNA]</scope>
    <source>
        <strain evidence="1 2">CIC4N-9</strain>
    </source>
</reference>
<evidence type="ECO:0000313" key="2">
    <source>
        <dbReference type="Proteomes" id="UP000244940"/>
    </source>
</evidence>
<protein>
    <submittedName>
        <fullName evidence="1">Uncharacterized protein</fullName>
    </submittedName>
</protein>
<gene>
    <name evidence="1" type="ORF">C4N9_16710</name>
</gene>
<name>A0A2U2C680_9RHOB</name>
<dbReference type="AlphaFoldDB" id="A0A2U2C680"/>
<comment type="caution">
    <text evidence="1">The sequence shown here is derived from an EMBL/GenBank/DDBJ whole genome shotgun (WGS) entry which is preliminary data.</text>
</comment>
<dbReference type="EMBL" id="QEYD01000011">
    <property type="protein sequence ID" value="PWE27304.1"/>
    <property type="molecule type" value="Genomic_DNA"/>
</dbReference>
<dbReference type="Proteomes" id="UP000244940">
    <property type="component" value="Unassembled WGS sequence"/>
</dbReference>
<keyword evidence="2" id="KW-1185">Reference proteome</keyword>
<proteinExistence type="predicted"/>
<evidence type="ECO:0000313" key="1">
    <source>
        <dbReference type="EMBL" id="PWE27304.1"/>
    </source>
</evidence>
<organism evidence="1 2">
    <name type="scientific">Pararhodobacter marinus</name>
    <dbReference type="NCBI Taxonomy" id="2184063"/>
    <lineage>
        <taxon>Bacteria</taxon>
        <taxon>Pseudomonadati</taxon>
        <taxon>Pseudomonadota</taxon>
        <taxon>Alphaproteobacteria</taxon>
        <taxon>Rhodobacterales</taxon>
        <taxon>Paracoccaceae</taxon>
        <taxon>Pararhodobacter</taxon>
    </lineage>
</organism>
<accession>A0A2U2C680</accession>